<dbReference type="Pfam" id="PF01607">
    <property type="entry name" value="CBM_14"/>
    <property type="match status" value="2"/>
</dbReference>
<evidence type="ECO:0000313" key="4">
    <source>
        <dbReference type="EnsemblMetazoa" id="RPRC005415-PA"/>
    </source>
</evidence>
<feature type="domain" description="Chitin-binding type-2" evidence="2">
    <location>
        <begin position="142"/>
        <end position="195"/>
    </location>
</feature>
<name>R4G2V8_RHOPR</name>
<dbReference type="AlphaFoldDB" id="R4G2V8"/>
<dbReference type="GeneID" id="141456513"/>
<dbReference type="Proteomes" id="UP000015103">
    <property type="component" value="Unassembled WGS sequence"/>
</dbReference>
<evidence type="ECO:0000256" key="1">
    <source>
        <dbReference type="SAM" id="SignalP"/>
    </source>
</evidence>
<dbReference type="FunCoup" id="R4G2V8">
    <property type="interactions" value="3"/>
</dbReference>
<dbReference type="PROSITE" id="PS50940">
    <property type="entry name" value="CHIT_BIND_II"/>
    <property type="match status" value="2"/>
</dbReference>
<dbReference type="InterPro" id="IPR002557">
    <property type="entry name" value="Chitin-bd_dom"/>
</dbReference>
<keyword evidence="1" id="KW-0732">Signal</keyword>
<dbReference type="VEuPathDB" id="VectorBase:RPRC005415"/>
<feature type="signal peptide" evidence="1">
    <location>
        <begin position="1"/>
        <end position="20"/>
    </location>
</feature>
<dbReference type="OMA" id="CTGKFVQ"/>
<dbReference type="InterPro" id="IPR036508">
    <property type="entry name" value="Chitin-bd_dom_sf"/>
</dbReference>
<dbReference type="Gene3D" id="2.170.140.10">
    <property type="entry name" value="Chitin binding domain"/>
    <property type="match status" value="2"/>
</dbReference>
<sequence length="414" mass="47930">MASACLQLLLIIFIAATVSGTQSLKETGKTRAPFSCKEYDEWTNGKQVRKSCPDGEYFSEDTHQCDDLRMVKCVLNPCEEGRSYPRGFCIQSYDLCYQLVVHQKFCPTNYAFNGAQCTPLVTCIKENHETVVKNVGNKKFTSSQCDEGETTNHPSDCTMYRLCENGQWEDKSCSWLEHYDIKTNKCIYWDYQCSYDSLCNESEVRSIFGRCSEYLQCKKGVWKQIKCEDGTNFQEGACQRKPCPLRPIAGRCDLFMQPGNDQKYQCPLETLFDKIERQCVPKKDAKCAVSECEDGDTTFVHDDCRKYKLCENHLWQEKACKWLYHYDVISKECKFLSYTCGKEQKSIDIAPTNPKRHINPCEIENEKRGVKGDCDSYQVCKNGEWINEKCNVWGKFDTSEKECFYFKMWSVKCA</sequence>
<dbReference type="EMBL" id="GAHY01002251">
    <property type="protein sequence ID" value="JAA75259.1"/>
    <property type="molecule type" value="mRNA"/>
</dbReference>
<dbReference type="EMBL" id="ACPB03011977">
    <property type="status" value="NOT_ANNOTATED_CDS"/>
    <property type="molecule type" value="Genomic_DNA"/>
</dbReference>
<dbReference type="STRING" id="13249.R4G2V8"/>
<dbReference type="HOGENOM" id="CLU_664510_0_0_1"/>
<dbReference type="RefSeq" id="XP_073988711.1">
    <property type="nucleotide sequence ID" value="XM_074132610.1"/>
</dbReference>
<reference evidence="5" key="2">
    <citation type="submission" date="2015-04" db="EMBL/GenBank/DDBJ databases">
        <authorList>
            <person name="Wilson R.K."/>
            <person name="Warren W."/>
            <person name="Dotson E."/>
            <person name="Oliveira P.L."/>
        </authorList>
    </citation>
    <scope>NUCLEOTIDE SEQUENCE</scope>
</reference>
<dbReference type="InParanoid" id="R4G2V8"/>
<dbReference type="EnsemblMetazoa" id="RPRC005415-RA">
    <property type="protein sequence ID" value="RPRC005415-PA"/>
    <property type="gene ID" value="RPRC005415"/>
</dbReference>
<reference evidence="3" key="1">
    <citation type="submission" date="2013-04" db="EMBL/GenBank/DDBJ databases">
        <title>An insight into the transcriptome of the digestive tract of the blood sucking bug, Rhodnius prolixus.</title>
        <authorList>
            <person name="Ribeiro J.M.C."/>
            <person name="Genta F.A."/>
            <person name="Sorgine M.H.F."/>
            <person name="Paiva-Silva G.O."/>
            <person name="Majerowicz D."/>
            <person name="Medeiros M."/>
            <person name="Koerich L."/>
            <person name="Terra W.R."/>
            <person name="Ferreira C."/>
            <person name="Pimentel A.C."/>
            <person name="Bisch P.M."/>
            <person name="Diniz M.M.P."/>
            <person name="Nascimento R."/>
            <person name="Salmon D."/>
            <person name="Silber A.M."/>
            <person name="Alves M."/>
            <person name="Oliveira M.F."/>
            <person name="Gondim K.C."/>
            <person name="Silva Neto M.A.C."/>
            <person name="Atella G.C."/>
            <person name="Araujo H."/>
            <person name="Dias F.S."/>
            <person name="Polycarpo C.R."/>
            <person name="Fampa P."/>
            <person name="Melo A.C."/>
            <person name="Tanaka A.S."/>
            <person name="Balczun C."/>
            <person name="Oliveira J.H.M."/>
            <person name="Goncalves R."/>
            <person name="Lazoski C."/>
            <person name="Pereira M.A."/>
            <person name="Rivera-Pomar R."/>
            <person name="Diambra L."/>
            <person name="Schaub G.A."/>
            <person name="Garcia E.S."/>
            <person name="Azambuja P."/>
            <person name="Braz G.R.C."/>
            <person name="Oliveira P.L."/>
        </authorList>
    </citation>
    <scope>NUCLEOTIDE SEQUENCE</scope>
</reference>
<dbReference type="GO" id="GO:0008061">
    <property type="term" value="F:chitin binding"/>
    <property type="evidence" value="ECO:0007669"/>
    <property type="project" value="InterPro"/>
</dbReference>
<evidence type="ECO:0000313" key="3">
    <source>
        <dbReference type="EMBL" id="JAA75259.1"/>
    </source>
</evidence>
<proteinExistence type="evidence at transcript level"/>
<feature type="chain" id="PRO_5014108789" evidence="1">
    <location>
        <begin position="21"/>
        <end position="414"/>
    </location>
</feature>
<dbReference type="SUPFAM" id="SSF57625">
    <property type="entry name" value="Invertebrate chitin-binding proteins"/>
    <property type="match status" value="2"/>
</dbReference>
<evidence type="ECO:0000259" key="2">
    <source>
        <dbReference type="PROSITE" id="PS50940"/>
    </source>
</evidence>
<dbReference type="GO" id="GO:0005576">
    <property type="term" value="C:extracellular region"/>
    <property type="evidence" value="ECO:0007669"/>
    <property type="project" value="InterPro"/>
</dbReference>
<dbReference type="SMART" id="SM00494">
    <property type="entry name" value="ChtBD2"/>
    <property type="match status" value="6"/>
</dbReference>
<accession>R4G2V8</accession>
<evidence type="ECO:0000313" key="5">
    <source>
        <dbReference type="Proteomes" id="UP000015103"/>
    </source>
</evidence>
<organism evidence="3">
    <name type="scientific">Rhodnius prolixus</name>
    <name type="common">Triatomid bug</name>
    <dbReference type="NCBI Taxonomy" id="13249"/>
    <lineage>
        <taxon>Eukaryota</taxon>
        <taxon>Metazoa</taxon>
        <taxon>Ecdysozoa</taxon>
        <taxon>Arthropoda</taxon>
        <taxon>Hexapoda</taxon>
        <taxon>Insecta</taxon>
        <taxon>Pterygota</taxon>
        <taxon>Neoptera</taxon>
        <taxon>Paraneoptera</taxon>
        <taxon>Hemiptera</taxon>
        <taxon>Heteroptera</taxon>
        <taxon>Panheteroptera</taxon>
        <taxon>Cimicomorpha</taxon>
        <taxon>Reduviidae</taxon>
        <taxon>Triatominae</taxon>
        <taxon>Rhodnius</taxon>
    </lineage>
</organism>
<keyword evidence="5" id="KW-1185">Reference proteome</keyword>
<reference evidence="4" key="3">
    <citation type="submission" date="2015-05" db="UniProtKB">
        <authorList>
            <consortium name="EnsemblMetazoa"/>
        </authorList>
    </citation>
    <scope>IDENTIFICATION</scope>
</reference>
<protein>
    <submittedName>
        <fullName evidence="3 4">Putative peritrophin</fullName>
    </submittedName>
</protein>
<dbReference type="eggNOG" id="ENOG502SF2Q">
    <property type="taxonomic scope" value="Eukaryota"/>
</dbReference>
<feature type="domain" description="Chitin-binding type-2" evidence="2">
    <location>
        <begin position="358"/>
        <end position="414"/>
    </location>
</feature>